<name>A0A2U2BL57_ALCFA</name>
<feature type="transmembrane region" description="Helical" evidence="1">
    <location>
        <begin position="21"/>
        <end position="40"/>
    </location>
</feature>
<reference evidence="2 3" key="1">
    <citation type="submission" date="2018-05" db="EMBL/GenBank/DDBJ databases">
        <title>Genome Sequence of an Efficient Indole-Degrading Bacterium, Alcaligenes sp.YBY.</title>
        <authorList>
            <person name="Yang B."/>
        </authorList>
    </citation>
    <scope>NUCLEOTIDE SEQUENCE [LARGE SCALE GENOMIC DNA]</scope>
    <source>
        <strain evidence="2 3">YBY</strain>
    </source>
</reference>
<dbReference type="EMBL" id="QEXO01000002">
    <property type="protein sequence ID" value="PWE14754.1"/>
    <property type="molecule type" value="Genomic_DNA"/>
</dbReference>
<proteinExistence type="predicted"/>
<dbReference type="AlphaFoldDB" id="A0A2U2BL57"/>
<reference evidence="2 3" key="2">
    <citation type="submission" date="2018-05" db="EMBL/GenBank/DDBJ databases">
        <authorList>
            <person name="Lanie J.A."/>
            <person name="Ng W.-L."/>
            <person name="Kazmierczak K.M."/>
            <person name="Andrzejewski T.M."/>
            <person name="Davidsen T.M."/>
            <person name="Wayne K.J."/>
            <person name="Tettelin H."/>
            <person name="Glass J.I."/>
            <person name="Rusch D."/>
            <person name="Podicherti R."/>
            <person name="Tsui H.-C.T."/>
            <person name="Winkler M.E."/>
        </authorList>
    </citation>
    <scope>NUCLEOTIDE SEQUENCE [LARGE SCALE GENOMIC DNA]</scope>
    <source>
        <strain evidence="2 3">YBY</strain>
    </source>
</reference>
<dbReference type="Proteomes" id="UP000245216">
    <property type="component" value="Unassembled WGS sequence"/>
</dbReference>
<gene>
    <name evidence="2" type="ORF">DF183_08630</name>
</gene>
<feature type="transmembrane region" description="Helical" evidence="1">
    <location>
        <begin position="55"/>
        <end position="76"/>
    </location>
</feature>
<keyword evidence="1" id="KW-0472">Membrane</keyword>
<feature type="transmembrane region" description="Helical" evidence="1">
    <location>
        <begin position="126"/>
        <end position="145"/>
    </location>
</feature>
<evidence type="ECO:0000313" key="2">
    <source>
        <dbReference type="EMBL" id="PWE14754.1"/>
    </source>
</evidence>
<evidence type="ECO:0000313" key="3">
    <source>
        <dbReference type="Proteomes" id="UP000245216"/>
    </source>
</evidence>
<keyword evidence="1" id="KW-1133">Transmembrane helix</keyword>
<protein>
    <submittedName>
        <fullName evidence="2">Uncharacterized protein</fullName>
    </submittedName>
</protein>
<keyword evidence="1" id="KW-0812">Transmembrane</keyword>
<evidence type="ECO:0000256" key="1">
    <source>
        <dbReference type="SAM" id="Phobius"/>
    </source>
</evidence>
<feature type="transmembrane region" description="Helical" evidence="1">
    <location>
        <begin position="97"/>
        <end position="120"/>
    </location>
</feature>
<sequence>MPQCKAPWMLAAKELRSDLPFFGSFGLIAGLVQWVAYHYFDKSNVGAELLQEHIAFRSLVLTVIFLWGAKGLLARLSVTEERPRLSAFVEHVAGRAVAFASVAAAVIAGCAFAALLLGAFGVAIRVLFFAIYFVALAEIAANPFLRSGQSRTVWLAMGVVVSMPLSVELTH</sequence>
<accession>A0A2U2BL57</accession>
<organism evidence="2 3">
    <name type="scientific">Alcaligenes faecalis</name>
    <dbReference type="NCBI Taxonomy" id="511"/>
    <lineage>
        <taxon>Bacteria</taxon>
        <taxon>Pseudomonadati</taxon>
        <taxon>Pseudomonadota</taxon>
        <taxon>Betaproteobacteria</taxon>
        <taxon>Burkholderiales</taxon>
        <taxon>Alcaligenaceae</taxon>
        <taxon>Alcaligenes</taxon>
    </lineage>
</organism>
<comment type="caution">
    <text evidence="2">The sequence shown here is derived from an EMBL/GenBank/DDBJ whole genome shotgun (WGS) entry which is preliminary data.</text>
</comment>